<keyword evidence="4" id="KW-1185">Reference proteome</keyword>
<dbReference type="Gene3D" id="2.60.120.200">
    <property type="match status" value="6"/>
</dbReference>
<dbReference type="InterPro" id="IPR000998">
    <property type="entry name" value="MAM_dom"/>
</dbReference>
<dbReference type="PANTHER" id="PTHR23282:SF101">
    <property type="entry name" value="MAM DOMAIN-CONTAINING PROTEIN"/>
    <property type="match status" value="1"/>
</dbReference>
<feature type="domain" description="MAM" evidence="2">
    <location>
        <begin position="886"/>
        <end position="1058"/>
    </location>
</feature>
<feature type="domain" description="MAM" evidence="2">
    <location>
        <begin position="381"/>
        <end position="543"/>
    </location>
</feature>
<feature type="domain" description="MAM" evidence="2">
    <location>
        <begin position="726"/>
        <end position="884"/>
    </location>
</feature>
<dbReference type="PROSITE" id="PS50060">
    <property type="entry name" value="MAM_2"/>
    <property type="match status" value="6"/>
</dbReference>
<evidence type="ECO:0000256" key="1">
    <source>
        <dbReference type="SAM" id="SignalP"/>
    </source>
</evidence>
<accession>A0A8X6PPR6</accession>
<dbReference type="SUPFAM" id="SSF49899">
    <property type="entry name" value="Concanavalin A-like lectins/glucanases"/>
    <property type="match status" value="6"/>
</dbReference>
<evidence type="ECO:0000313" key="4">
    <source>
        <dbReference type="Proteomes" id="UP000887013"/>
    </source>
</evidence>
<evidence type="ECO:0000313" key="3">
    <source>
        <dbReference type="EMBL" id="GFT78095.1"/>
    </source>
</evidence>
<sequence>MGMLKICFLILTLTGFYVSAQQPRFYKCTFETGICSFLINDKGNKENWRIGRGFLNKADTGPSVDHTIGTGSGGYIFVNVSSAKTKEVSLQTIALKNSYCVRFFYHMYGADIGDLTVQMQSVSNTKETKKYFSRSRTQGDRWKEAYFSVTESGSMKLKGYRLIFTAKHNVASKVRGDIALDDIELTPGKCSNTKEATRLCSFDDYDCGYVATRKDSLSWVWKSESVPSTWLDILYESKLQPSVDHTLGTEIGGYWFSSGTPANLQEAILSSPLYKKPKNPLNCLHFYYYIDGDGSSWFWGSVKQAYVQAHINFPNSKEGRQWLTTKAKNMTNHRQWTYAEAKANITSDFQFQFTVGLESKIQALVALDDIKLFLGNCPETGFCDFEEDKCMWTDGNGEYNWVRKSGSSDTNSEIGPNEDHTLATSEGNYVVFSTKNKQAGSEASLGSEFFPPDKKTLCLTFYYYMSGKDLGTLKVMRREENVTESNLWLIKGDQGKIWKKGQAVLKPSILYNQVVFRGITGTGKNGYMALDDIRIRSGEQCQLTPPDADPRFEAVSRLTCSFDTKNLCSWKQDTTTLAWKFGNGSLIDSTGPKQPMEGKGYYLYVSSYEGTQSNNEKIARIQSAVVSSFQPDSACFSFYYHMFGAHVGELRVYMVPMQDEKNTLGRQVIWRRRGTQPDKWLQFRDSLNVTEGDYRLEIEAEGGNGFAGDIAIDDIAMTLGACPGVEMCDFESSLCGWKIEPSKKGKFSWQRGVQLPKGPLQDHTTMTNVGYYLQAVADDGAQKEEVTYLVSPLYGNRWGPHCLTFWYYRPGLSVGKISVLTRIGARETLQWSATKDVGKFWHYGQVTIDEKTAMRIVFQAEKGPRGENEMAIDDILIQNSKCGATAECNFNNNYCSYFLNDTSDFAWLLGTGRVVNTQLIDTPPGDNSVENGMYIYADMTLPSLKENQQAVLMSEILEVPTKAVSCLTFYYHKNGEDKSTLSVGKATLDNTDKDMQYVIKELFSTTDNSGRGWIKQMVNVDGNQGTSHQLYFQAVKGSGSRSFVAVDDISVQDGQCQGQS</sequence>
<protein>
    <submittedName>
        <fullName evidence="3">MAM and LDL-receptor class A domain-containing protein 2</fullName>
    </submittedName>
</protein>
<dbReference type="EMBL" id="BMAW01022499">
    <property type="protein sequence ID" value="GFT78095.1"/>
    <property type="molecule type" value="Genomic_DNA"/>
</dbReference>
<dbReference type="CDD" id="cd06263">
    <property type="entry name" value="MAM"/>
    <property type="match status" value="5"/>
</dbReference>
<name>A0A8X6PPR6_NEPPI</name>
<dbReference type="SMART" id="SM00137">
    <property type="entry name" value="MAM"/>
    <property type="match status" value="5"/>
</dbReference>
<dbReference type="OrthoDB" id="6430693at2759"/>
<proteinExistence type="predicted"/>
<feature type="signal peptide" evidence="1">
    <location>
        <begin position="1"/>
        <end position="20"/>
    </location>
</feature>
<feature type="domain" description="MAM" evidence="2">
    <location>
        <begin position="558"/>
        <end position="724"/>
    </location>
</feature>
<dbReference type="AlphaFoldDB" id="A0A8X6PPR6"/>
<feature type="chain" id="PRO_5036486150" evidence="1">
    <location>
        <begin position="21"/>
        <end position="1060"/>
    </location>
</feature>
<dbReference type="PROSITE" id="PS00740">
    <property type="entry name" value="MAM_1"/>
    <property type="match status" value="1"/>
</dbReference>
<dbReference type="GO" id="GO:0016020">
    <property type="term" value="C:membrane"/>
    <property type="evidence" value="ECO:0007669"/>
    <property type="project" value="InterPro"/>
</dbReference>
<dbReference type="Proteomes" id="UP000887013">
    <property type="component" value="Unassembled WGS sequence"/>
</dbReference>
<organism evidence="3 4">
    <name type="scientific">Nephila pilipes</name>
    <name type="common">Giant wood spider</name>
    <name type="synonym">Nephila maculata</name>
    <dbReference type="NCBI Taxonomy" id="299642"/>
    <lineage>
        <taxon>Eukaryota</taxon>
        <taxon>Metazoa</taxon>
        <taxon>Ecdysozoa</taxon>
        <taxon>Arthropoda</taxon>
        <taxon>Chelicerata</taxon>
        <taxon>Arachnida</taxon>
        <taxon>Araneae</taxon>
        <taxon>Araneomorphae</taxon>
        <taxon>Entelegynae</taxon>
        <taxon>Araneoidea</taxon>
        <taxon>Nephilidae</taxon>
        <taxon>Nephila</taxon>
    </lineage>
</organism>
<comment type="caution">
    <text evidence="3">The sequence shown here is derived from an EMBL/GenBank/DDBJ whole genome shotgun (WGS) entry which is preliminary data.</text>
</comment>
<feature type="domain" description="MAM" evidence="2">
    <location>
        <begin position="198"/>
        <end position="379"/>
    </location>
</feature>
<dbReference type="Pfam" id="PF00629">
    <property type="entry name" value="MAM"/>
    <property type="match status" value="6"/>
</dbReference>
<dbReference type="InterPro" id="IPR013320">
    <property type="entry name" value="ConA-like_dom_sf"/>
</dbReference>
<feature type="domain" description="MAM" evidence="2">
    <location>
        <begin position="26"/>
        <end position="192"/>
    </location>
</feature>
<evidence type="ECO:0000259" key="2">
    <source>
        <dbReference type="PROSITE" id="PS50060"/>
    </source>
</evidence>
<keyword evidence="1" id="KW-0732">Signal</keyword>
<dbReference type="PANTHER" id="PTHR23282">
    <property type="entry name" value="APICAL ENDOSOMAL GLYCOPROTEIN PRECURSOR"/>
    <property type="match status" value="1"/>
</dbReference>
<dbReference type="InterPro" id="IPR051560">
    <property type="entry name" value="MAM_domain-containing"/>
</dbReference>
<reference evidence="3" key="1">
    <citation type="submission" date="2020-08" db="EMBL/GenBank/DDBJ databases">
        <title>Multicomponent nature underlies the extraordinary mechanical properties of spider dragline silk.</title>
        <authorList>
            <person name="Kono N."/>
            <person name="Nakamura H."/>
            <person name="Mori M."/>
            <person name="Yoshida Y."/>
            <person name="Ohtoshi R."/>
            <person name="Malay A.D."/>
            <person name="Moran D.A.P."/>
            <person name="Tomita M."/>
            <person name="Numata K."/>
            <person name="Arakawa K."/>
        </authorList>
    </citation>
    <scope>NUCLEOTIDE SEQUENCE</scope>
</reference>
<gene>
    <name evidence="3" type="ORF">NPIL_546291</name>
</gene>